<dbReference type="PROSITE" id="PS50930">
    <property type="entry name" value="HTH_LYTTR"/>
    <property type="match status" value="1"/>
</dbReference>
<organism evidence="2 3">
    <name type="scientific">Sporomusa silvacetica DSM 10669</name>
    <dbReference type="NCBI Taxonomy" id="1123289"/>
    <lineage>
        <taxon>Bacteria</taxon>
        <taxon>Bacillati</taxon>
        <taxon>Bacillota</taxon>
        <taxon>Negativicutes</taxon>
        <taxon>Selenomonadales</taxon>
        <taxon>Sporomusaceae</taxon>
        <taxon>Sporomusa</taxon>
    </lineage>
</organism>
<dbReference type="SMART" id="SM00850">
    <property type="entry name" value="LytTR"/>
    <property type="match status" value="1"/>
</dbReference>
<accession>A0ABZ3IHR4</accession>
<protein>
    <recommendedName>
        <fullName evidence="1">HTH LytTR-type domain-containing protein</fullName>
    </recommendedName>
</protein>
<sequence length="198" mass="22691">MIKVVLVDNESYSFEKFASELGFHVEVAGNFSNLYDAMKKMKTTNILYMAHEKNALKPVEMEAINKDVKHKQISLKRSERVLLCKDDKIVLVDIKKIACCFVQKGDRKVTVAVENETYISNYTLNAFLNNVGINKLVRCHRSFAINPDYLSEIIPGANNTMVARVNGYNNEIPISRQYSPMFKKIVGLRMRTDCKHYS</sequence>
<name>A0ABZ3IHR4_9FIRM</name>
<keyword evidence="3" id="KW-1185">Reference proteome</keyword>
<reference evidence="2" key="1">
    <citation type="submission" date="2024-05" db="EMBL/GenBank/DDBJ databases">
        <title>Isolation and characterization of Sporomusa carbonis sp. nov., a carboxydotrophic hydrogenogen in the genus of Sporomusa isolated from a charcoal burning pile.</title>
        <authorList>
            <person name="Boeer T."/>
            <person name="Rosenbaum F."/>
            <person name="Eysell L."/>
            <person name="Mueller V."/>
            <person name="Daniel R."/>
            <person name="Poehlein A."/>
        </authorList>
    </citation>
    <scope>NUCLEOTIDE SEQUENCE [LARGE SCALE GENOMIC DNA]</scope>
    <source>
        <strain evidence="2">DSM 10669</strain>
    </source>
</reference>
<dbReference type="Gene3D" id="2.40.50.1020">
    <property type="entry name" value="LytTr DNA-binding domain"/>
    <property type="match status" value="1"/>
</dbReference>
<proteinExistence type="predicted"/>
<dbReference type="PANTHER" id="PTHR37299:SF4">
    <property type="entry name" value="TRANSCRIPTIONAL REGULATOR"/>
    <property type="match status" value="1"/>
</dbReference>
<dbReference type="Pfam" id="PF04397">
    <property type="entry name" value="LytTR"/>
    <property type="match status" value="1"/>
</dbReference>
<dbReference type="RefSeq" id="WP_094603528.1">
    <property type="nucleotide sequence ID" value="NZ_CP155573.1"/>
</dbReference>
<evidence type="ECO:0000313" key="2">
    <source>
        <dbReference type="EMBL" id="XFO64923.1"/>
    </source>
</evidence>
<evidence type="ECO:0000313" key="3">
    <source>
        <dbReference type="Proteomes" id="UP000216752"/>
    </source>
</evidence>
<gene>
    <name evidence="2" type="ORF">SPSIL_010320</name>
</gene>
<dbReference type="InterPro" id="IPR007492">
    <property type="entry name" value="LytTR_DNA-bd_dom"/>
</dbReference>
<dbReference type="InterPro" id="IPR046947">
    <property type="entry name" value="LytR-like"/>
</dbReference>
<evidence type="ECO:0000259" key="1">
    <source>
        <dbReference type="PROSITE" id="PS50930"/>
    </source>
</evidence>
<dbReference type="Proteomes" id="UP000216752">
    <property type="component" value="Chromosome"/>
</dbReference>
<feature type="domain" description="HTH LytTR-type" evidence="1">
    <location>
        <begin position="85"/>
        <end position="188"/>
    </location>
</feature>
<dbReference type="PANTHER" id="PTHR37299">
    <property type="entry name" value="TRANSCRIPTIONAL REGULATOR-RELATED"/>
    <property type="match status" value="1"/>
</dbReference>
<dbReference type="EMBL" id="CP155573">
    <property type="protein sequence ID" value="XFO64923.1"/>
    <property type="molecule type" value="Genomic_DNA"/>
</dbReference>